<gene>
    <name evidence="1" type="ORF">JF922_24390</name>
</gene>
<name>A0A934K997_9BACT</name>
<organism evidence="1 2">
    <name type="scientific">Candidatus Nephthysia bennettiae</name>
    <dbReference type="NCBI Taxonomy" id="3127016"/>
    <lineage>
        <taxon>Bacteria</taxon>
        <taxon>Bacillati</taxon>
        <taxon>Candidatus Dormiibacterota</taxon>
        <taxon>Candidatus Dormibacteria</taxon>
        <taxon>Candidatus Dormibacterales</taxon>
        <taxon>Candidatus Dormibacteraceae</taxon>
        <taxon>Candidatus Nephthysia</taxon>
    </lineage>
</organism>
<proteinExistence type="predicted"/>
<dbReference type="EMBL" id="JAEKNR010000238">
    <property type="protein sequence ID" value="MBJ7601199.1"/>
    <property type="molecule type" value="Genomic_DNA"/>
</dbReference>
<evidence type="ECO:0000313" key="1">
    <source>
        <dbReference type="EMBL" id="MBJ7601199.1"/>
    </source>
</evidence>
<dbReference type="Proteomes" id="UP000612893">
    <property type="component" value="Unassembled WGS sequence"/>
</dbReference>
<protein>
    <submittedName>
        <fullName evidence="1">Uncharacterized protein</fullName>
    </submittedName>
</protein>
<sequence length="53" mass="5875">MAKPIDRGTETREQWLGRAIEMMRPEFAAAGAPLPENLAVLQLAQRQPADGDR</sequence>
<dbReference type="AlphaFoldDB" id="A0A934K997"/>
<keyword evidence="2" id="KW-1185">Reference proteome</keyword>
<dbReference type="RefSeq" id="WP_338205338.1">
    <property type="nucleotide sequence ID" value="NZ_JAEKNR010000238.1"/>
</dbReference>
<evidence type="ECO:0000313" key="2">
    <source>
        <dbReference type="Proteomes" id="UP000612893"/>
    </source>
</evidence>
<comment type="caution">
    <text evidence="1">The sequence shown here is derived from an EMBL/GenBank/DDBJ whole genome shotgun (WGS) entry which is preliminary data.</text>
</comment>
<reference evidence="1" key="1">
    <citation type="submission" date="2020-10" db="EMBL/GenBank/DDBJ databases">
        <title>Ca. Dormibacterota MAGs.</title>
        <authorList>
            <person name="Montgomery K."/>
        </authorList>
    </citation>
    <scope>NUCLEOTIDE SEQUENCE [LARGE SCALE GENOMIC DNA]</scope>
    <source>
        <strain evidence="1">SC8812_S17_10</strain>
    </source>
</reference>
<accession>A0A934K997</accession>